<dbReference type="PANTHER" id="PTHR30294">
    <property type="entry name" value="MEMBRANE COMPONENT OF ABC TRANSPORTER YHHJ-RELATED"/>
    <property type="match status" value="1"/>
</dbReference>
<evidence type="ECO:0000256" key="1">
    <source>
        <dbReference type="ARBA" id="ARBA00004651"/>
    </source>
</evidence>
<evidence type="ECO:0000313" key="9">
    <source>
        <dbReference type="Proteomes" id="UP000481872"/>
    </source>
</evidence>
<comment type="subcellular location">
    <subcellularLocation>
        <location evidence="1">Cell membrane</location>
        <topology evidence="1">Multi-pass membrane protein</topology>
    </subcellularLocation>
</comment>
<evidence type="ECO:0000313" key="8">
    <source>
        <dbReference type="EMBL" id="NEU05050.1"/>
    </source>
</evidence>
<evidence type="ECO:0000256" key="2">
    <source>
        <dbReference type="ARBA" id="ARBA00022475"/>
    </source>
</evidence>
<feature type="transmembrane region" description="Helical" evidence="6">
    <location>
        <begin position="277"/>
        <end position="301"/>
    </location>
</feature>
<dbReference type="GO" id="GO:0005886">
    <property type="term" value="C:plasma membrane"/>
    <property type="evidence" value="ECO:0007669"/>
    <property type="project" value="UniProtKB-SubCell"/>
</dbReference>
<dbReference type="PANTHER" id="PTHR30294:SF29">
    <property type="entry name" value="MULTIDRUG ABC TRANSPORTER PERMEASE YBHS-RELATED"/>
    <property type="match status" value="1"/>
</dbReference>
<comment type="caution">
    <text evidence="8">The sequence shown here is derived from an EMBL/GenBank/DDBJ whole genome shotgun (WGS) entry which is preliminary data.</text>
</comment>
<feature type="transmembrane region" description="Helical" evidence="6">
    <location>
        <begin position="24"/>
        <end position="42"/>
    </location>
</feature>
<protein>
    <submittedName>
        <fullName evidence="8">ABC transporter permease</fullName>
    </submittedName>
</protein>
<feature type="domain" description="ABC-2 type transporter transmembrane" evidence="7">
    <location>
        <begin position="22"/>
        <end position="384"/>
    </location>
</feature>
<evidence type="ECO:0000259" key="7">
    <source>
        <dbReference type="Pfam" id="PF12698"/>
    </source>
</evidence>
<evidence type="ECO:0000256" key="3">
    <source>
        <dbReference type="ARBA" id="ARBA00022692"/>
    </source>
</evidence>
<sequence>MSFKTVGLIFKKELSDLFRDKKTVLVGILIPLLLLPIMFYFMSAGIEKTAKKENFNIAIEDKGKSSLDKFLKEKDDLNIKTIEFDEAEDKVKNGEIAVVITIPDNFEENIKNGVQTNIDVIYDDSSQTSSMVFSKVNQYIGEFSQNVVKTTLTNRGIDPSVLLPVNINKKTIVEEDDGVSKMIMSMIIPLFIVLYCVTGPLPAATDLGAGEKERGTLEPLLTTKASRLSILYGKVFAITVLGIITAIAAIAGLVISFKISPGVFGGGVENFDIGISPLAILIIFTFTVLTSMAFGALELAISIYARSFKEAQTYTTPLTILAFVPTFLMYTVDGKNIDNIYFHIPIANVMSILKEVTLGVINIQHILVVLGWMIAYIVISVAIARYMFNKENVIFRT</sequence>
<keyword evidence="2" id="KW-1003">Cell membrane</keyword>
<evidence type="ECO:0000256" key="5">
    <source>
        <dbReference type="ARBA" id="ARBA00023136"/>
    </source>
</evidence>
<name>A0A6M0H2P5_9CLOT</name>
<dbReference type="Pfam" id="PF12698">
    <property type="entry name" value="ABC2_membrane_3"/>
    <property type="match status" value="1"/>
</dbReference>
<feature type="transmembrane region" description="Helical" evidence="6">
    <location>
        <begin position="313"/>
        <end position="332"/>
    </location>
</feature>
<keyword evidence="3 6" id="KW-0812">Transmembrane</keyword>
<keyword evidence="4 6" id="KW-1133">Transmembrane helix</keyword>
<dbReference type="AlphaFoldDB" id="A0A6M0H2P5"/>
<dbReference type="EMBL" id="JAAGPU010000015">
    <property type="protein sequence ID" value="NEU05050.1"/>
    <property type="molecule type" value="Genomic_DNA"/>
</dbReference>
<keyword evidence="5 6" id="KW-0472">Membrane</keyword>
<feature type="transmembrane region" description="Helical" evidence="6">
    <location>
        <begin position="363"/>
        <end position="388"/>
    </location>
</feature>
<organism evidence="8 9">
    <name type="scientific">Clostridium senegalense</name>
    <dbReference type="NCBI Taxonomy" id="1465809"/>
    <lineage>
        <taxon>Bacteria</taxon>
        <taxon>Bacillati</taxon>
        <taxon>Bacillota</taxon>
        <taxon>Clostridia</taxon>
        <taxon>Eubacteriales</taxon>
        <taxon>Clostridiaceae</taxon>
        <taxon>Clostridium</taxon>
    </lineage>
</organism>
<feature type="transmembrane region" description="Helical" evidence="6">
    <location>
        <begin position="235"/>
        <end position="257"/>
    </location>
</feature>
<accession>A0A6M0H2P5</accession>
<dbReference type="Gene3D" id="3.40.1710.10">
    <property type="entry name" value="abc type-2 transporter like domain"/>
    <property type="match status" value="1"/>
</dbReference>
<proteinExistence type="predicted"/>
<keyword evidence="9" id="KW-1185">Reference proteome</keyword>
<dbReference type="Proteomes" id="UP000481872">
    <property type="component" value="Unassembled WGS sequence"/>
</dbReference>
<dbReference type="InterPro" id="IPR013525">
    <property type="entry name" value="ABC2_TM"/>
</dbReference>
<dbReference type="GO" id="GO:0140359">
    <property type="term" value="F:ABC-type transporter activity"/>
    <property type="evidence" value="ECO:0007669"/>
    <property type="project" value="InterPro"/>
</dbReference>
<evidence type="ECO:0000256" key="4">
    <source>
        <dbReference type="ARBA" id="ARBA00022989"/>
    </source>
</evidence>
<evidence type="ECO:0000256" key="6">
    <source>
        <dbReference type="SAM" id="Phobius"/>
    </source>
</evidence>
<dbReference type="InterPro" id="IPR051449">
    <property type="entry name" value="ABC-2_transporter_component"/>
</dbReference>
<gene>
    <name evidence="8" type="ORF">G3M99_09330</name>
</gene>
<reference evidence="8 9" key="1">
    <citation type="submission" date="2020-02" db="EMBL/GenBank/DDBJ databases">
        <title>Genome assembly of a novel Clostridium senegalense strain.</title>
        <authorList>
            <person name="Gupta T.B."/>
            <person name="Jauregui R."/>
            <person name="Maclean P."/>
            <person name="Nawarathana A."/>
            <person name="Brightwell G."/>
        </authorList>
    </citation>
    <scope>NUCLEOTIDE SEQUENCE [LARGE SCALE GENOMIC DNA]</scope>
    <source>
        <strain evidence="8 9">AGRFS4</strain>
    </source>
</reference>